<name>A0A1G1KX00_9BACT</name>
<proteinExistence type="predicted"/>
<accession>A0A1G1KX00</accession>
<reference evidence="1 2" key="1">
    <citation type="journal article" date="2016" name="Nat. Commun.">
        <title>Thousands of microbial genomes shed light on interconnected biogeochemical processes in an aquifer system.</title>
        <authorList>
            <person name="Anantharaman K."/>
            <person name="Brown C.T."/>
            <person name="Hug L.A."/>
            <person name="Sharon I."/>
            <person name="Castelle C.J."/>
            <person name="Probst A.J."/>
            <person name="Thomas B.C."/>
            <person name="Singh A."/>
            <person name="Wilkins M.J."/>
            <person name="Karaoz U."/>
            <person name="Brodie E.L."/>
            <person name="Williams K.H."/>
            <person name="Hubbard S.S."/>
            <person name="Banfield J.F."/>
        </authorList>
    </citation>
    <scope>NUCLEOTIDE SEQUENCE [LARGE SCALE GENOMIC DNA]</scope>
</reference>
<protein>
    <submittedName>
        <fullName evidence="1">Uncharacterized protein</fullName>
    </submittedName>
</protein>
<dbReference type="EMBL" id="MHFR01000042">
    <property type="protein sequence ID" value="OGW97411.1"/>
    <property type="molecule type" value="Genomic_DNA"/>
</dbReference>
<dbReference type="AlphaFoldDB" id="A0A1G1KX00"/>
<organism evidence="1 2">
    <name type="scientific">Candidatus Danuiimicrobium aquiferis</name>
    <dbReference type="NCBI Taxonomy" id="1801832"/>
    <lineage>
        <taxon>Bacteria</taxon>
        <taxon>Pseudomonadati</taxon>
        <taxon>Candidatus Omnitrophota</taxon>
        <taxon>Candidatus Danuiimicrobium</taxon>
    </lineage>
</organism>
<evidence type="ECO:0000313" key="2">
    <source>
        <dbReference type="Proteomes" id="UP000178187"/>
    </source>
</evidence>
<gene>
    <name evidence="1" type="ORF">A3G33_09475</name>
</gene>
<dbReference type="Proteomes" id="UP000178187">
    <property type="component" value="Unassembled WGS sequence"/>
</dbReference>
<dbReference type="Pfam" id="PF17263">
    <property type="entry name" value="DUF5329"/>
    <property type="match status" value="1"/>
</dbReference>
<dbReference type="InterPro" id="IPR035242">
    <property type="entry name" value="DUF5329"/>
</dbReference>
<sequence length="213" mass="24181">MYELFLILNLIMFFTTGCVVQHAVPVLPAISTEGIRLYLSEEASLARAIEQYYQVRDLSSEEGKIDYLISRAQSSAYIFVRNGVEYSGRFSAEFIRWKLGRVREQKISSVDTAEVFIEKVASKSKMSGKPYLIRVGNQYYYFEEILKNELYYLNEFLKRTETLEQETKESGNPDPVLASAAEPVFADSKIENSASQASEAILSENSLSQETNS</sequence>
<comment type="caution">
    <text evidence="1">The sequence shown here is derived from an EMBL/GenBank/DDBJ whole genome shotgun (WGS) entry which is preliminary data.</text>
</comment>
<evidence type="ECO:0000313" key="1">
    <source>
        <dbReference type="EMBL" id="OGW97411.1"/>
    </source>
</evidence>